<dbReference type="GO" id="GO:0016592">
    <property type="term" value="C:mediator complex"/>
    <property type="evidence" value="ECO:0007669"/>
    <property type="project" value="InterPro"/>
</dbReference>
<dbReference type="GO" id="GO:0006355">
    <property type="term" value="P:regulation of DNA-templated transcription"/>
    <property type="evidence" value="ECO:0007669"/>
    <property type="project" value="InterPro"/>
</dbReference>
<dbReference type="PANTHER" id="PTHR35130">
    <property type="entry name" value="MEDIATOR OF RNA POLYMERASE II TRANSCRIPTION SUBUNIT 16"/>
    <property type="match status" value="1"/>
</dbReference>
<reference evidence="2" key="1">
    <citation type="journal article" date="2020" name="bioRxiv">
        <title>Hybrid origin of Populus tomentosa Carr. identified through genome sequencing and phylogenomic analysis.</title>
        <authorList>
            <person name="An X."/>
            <person name="Gao K."/>
            <person name="Chen Z."/>
            <person name="Li J."/>
            <person name="Yang X."/>
            <person name="Yang X."/>
            <person name="Zhou J."/>
            <person name="Guo T."/>
            <person name="Zhao T."/>
            <person name="Huang S."/>
            <person name="Miao D."/>
            <person name="Khan W.U."/>
            <person name="Rao P."/>
            <person name="Ye M."/>
            <person name="Lei B."/>
            <person name="Liao W."/>
            <person name="Wang J."/>
            <person name="Ji L."/>
            <person name="Li Y."/>
            <person name="Guo B."/>
            <person name="Mustafa N.S."/>
            <person name="Li S."/>
            <person name="Yun Q."/>
            <person name="Keller S.R."/>
            <person name="Mao J."/>
            <person name="Zhang R."/>
            <person name="Strauss S.H."/>
        </authorList>
    </citation>
    <scope>NUCLEOTIDE SEQUENCE</scope>
    <source>
        <strain evidence="2">GM15</strain>
        <tissue evidence="2">Leaf</tissue>
    </source>
</reference>
<evidence type="ECO:0000313" key="2">
    <source>
        <dbReference type="EMBL" id="KAG6778721.1"/>
    </source>
</evidence>
<accession>A0A8X8A148</accession>
<evidence type="ECO:0008006" key="4">
    <source>
        <dbReference type="Google" id="ProtNLM"/>
    </source>
</evidence>
<comment type="caution">
    <text evidence="2">The sequence shown here is derived from an EMBL/GenBank/DDBJ whole genome shotgun (WGS) entry which is preliminary data.</text>
</comment>
<feature type="compositionally biased region" description="Low complexity" evidence="1">
    <location>
        <begin position="895"/>
        <end position="923"/>
    </location>
</feature>
<sequence>MTSSSSIKETTEEEQVAPDIVPADGGVGGVEKTEPVSSGGEEESGGEKLDDSMEEDSVSPATVFCIRLKQPRSNLQHKMSVPELCRKYRYLEYFKWDLCLDFVGFDALAVAWCGKLNAIACASETCARIPSSNANPPFWIPIHVVIPERPTECAVFNVIADSPRDSVQFIEWSPTSCPRALLIANFHGRITIWTQPSQGPSNLVRDASCWQREHEWRQDIAVVTKWLSGVSPYRWLSSKSSTPTNSKSAFEEKFLSQHSQTSARWPNFLCVCSVFSSGSVQLHWSQWPPSQNNTSPKWFRTSKGLLGAGPSGIMAADAIITDSGAMHVAGVPIVNPSTVVVWEVTPGPGNGFQATPMVSTSNGVPPSVKPPNWSGFAPLAAYLFSWQEHLMSEAMQGKKHMDKDFTDTVSLHCSPVSNFSAYVSPEAAAQSAATTTWGSGVSAVAFDPTRGGSVIAVVIVEGQYMSPYDPDEGPLITGWRVQRWESSLQPVVLHPIFGNPTSGFGGQAPMQTVWVSKVDTSIPPTNDFKNLQAAPAVPILDARKASDSGSEKTKRVTFDPSDLPSDVRTLARIVYSAHGGEIAIAFLRGGVHIFSGPNFTLVDNYQINVGSAIAAPAFSSTSCCSASVWHDTSKDRTVLKIIRVLPPAVPSSLVKANSAIWERAIAERYLVRVICLGITLEIHMLVVMAFPLVKNQMKVGCADNFNILLGHTDIVFCQSRFWWSLLVGVDWWDAVGCTQSAAEDGIVSLNSVIAVLDADFHSLPSTQHRQQYGPSLDRIKCRLLEGTNAQEVRAMVLDMQARLLLDMLGKGIESALINPSALVPEPWQASGETLSGIDPEAMTVEPNLVPSIQAYVDAVLDLASHFITRLRRYASFCRTLASHAVTAGAGSNRNTVTSPTQSSASPTPNQGGQSGGTSSTGSTQMQAWVQGAIAKISSTTDGVSTATSNPISGPSSFMPISINTGTFPGTPAVRLIGDCHFLHRLCQLLLFCFFFRRRTQVPRFAGGTQRNPTDTNVQKPQSGAPSKVEEINSVSSKPAPAAVRSDEGQAVRGSQVVPGAKAVEEGPAGRHRVGSGNAGQGYSSEEVKVLFLILMDLCRRTAALVHPLPVSQVGSSNIQVRLHYIDGNYTVLPEVVEASLGPHMQNMPRPRGADAAGLLLRELELHPPSEEWHRRNMFGGPWSDPEDIGSEDTSKLNSTDSLDFSSLENCDVYYGAHGLWPRKRRLSERDAAVGLNTSAGLGAYLGIMGSRRDVVTAVWKTGLEGVWYKVMVLMISLEIYNGVGLMLGAEHMPKDTCSLSSSSPTHIRGGSTEITHGTDSICKSSALSACMDLPVIYCTYLTLLLLMQCIRCLRQTSALASPCAANPPDQNEREAWWISRWAYGCPMCGGTWVRVV</sequence>
<dbReference type="InterPro" id="IPR038836">
    <property type="entry name" value="MED16"/>
</dbReference>
<feature type="region of interest" description="Disordered" evidence="1">
    <location>
        <begin position="1"/>
        <end position="54"/>
    </location>
</feature>
<keyword evidence="3" id="KW-1185">Reference proteome</keyword>
<proteinExistence type="predicted"/>
<feature type="region of interest" description="Disordered" evidence="1">
    <location>
        <begin position="1004"/>
        <end position="1079"/>
    </location>
</feature>
<evidence type="ECO:0000256" key="1">
    <source>
        <dbReference type="SAM" id="MobiDB-lite"/>
    </source>
</evidence>
<organism evidence="2 3">
    <name type="scientific">Populus tomentosa</name>
    <name type="common">Chinese white poplar</name>
    <dbReference type="NCBI Taxonomy" id="118781"/>
    <lineage>
        <taxon>Eukaryota</taxon>
        <taxon>Viridiplantae</taxon>
        <taxon>Streptophyta</taxon>
        <taxon>Embryophyta</taxon>
        <taxon>Tracheophyta</taxon>
        <taxon>Spermatophyta</taxon>
        <taxon>Magnoliopsida</taxon>
        <taxon>eudicotyledons</taxon>
        <taxon>Gunneridae</taxon>
        <taxon>Pentapetalae</taxon>
        <taxon>rosids</taxon>
        <taxon>fabids</taxon>
        <taxon>Malpighiales</taxon>
        <taxon>Salicaceae</taxon>
        <taxon>Saliceae</taxon>
        <taxon>Populus</taxon>
    </lineage>
</organism>
<evidence type="ECO:0000313" key="3">
    <source>
        <dbReference type="Proteomes" id="UP000886885"/>
    </source>
</evidence>
<feature type="compositionally biased region" description="Polar residues" evidence="1">
    <location>
        <begin position="1008"/>
        <end position="1024"/>
    </location>
</feature>
<dbReference type="PANTHER" id="PTHR35130:SF1">
    <property type="entry name" value="MEDIATOR OF RNA POLYMERASE II TRANSCRIPTION SUBUNIT 16"/>
    <property type="match status" value="1"/>
</dbReference>
<gene>
    <name evidence="2" type="ORF">POTOM_015065</name>
</gene>
<feature type="region of interest" description="Disordered" evidence="1">
    <location>
        <begin position="889"/>
        <end position="923"/>
    </location>
</feature>
<name>A0A8X8A148_POPTO</name>
<dbReference type="Proteomes" id="UP000886885">
    <property type="component" value="Chromosome 4A"/>
</dbReference>
<protein>
    <recommendedName>
        <fullName evidence="4">Mediator of RNA polymerase II transcription subunit 16</fullName>
    </recommendedName>
</protein>
<dbReference type="OrthoDB" id="2020837at2759"/>
<dbReference type="EMBL" id="JAAWWB010000007">
    <property type="protein sequence ID" value="KAG6778721.1"/>
    <property type="molecule type" value="Genomic_DNA"/>
</dbReference>